<keyword evidence="3" id="KW-0560">Oxidoreductase</keyword>
<protein>
    <recommendedName>
        <fullName evidence="1">protein-disulfide reductase</fullName>
        <ecNumber evidence="1">1.8.1.8</ecNumber>
    </recommendedName>
</protein>
<evidence type="ECO:0000256" key="6">
    <source>
        <dbReference type="ARBA" id="ARBA00047388"/>
    </source>
</evidence>
<feature type="domain" description="Thioredoxin" evidence="9">
    <location>
        <begin position="67"/>
        <end position="220"/>
    </location>
</feature>
<organism evidence="10 11">
    <name type="scientific">Eucalyptus globulus</name>
    <name type="common">Tasmanian blue gum</name>
    <dbReference type="NCBI Taxonomy" id="34317"/>
    <lineage>
        <taxon>Eukaryota</taxon>
        <taxon>Viridiplantae</taxon>
        <taxon>Streptophyta</taxon>
        <taxon>Embryophyta</taxon>
        <taxon>Tracheophyta</taxon>
        <taxon>Spermatophyta</taxon>
        <taxon>Magnoliopsida</taxon>
        <taxon>eudicotyledons</taxon>
        <taxon>Gunneridae</taxon>
        <taxon>Pentapetalae</taxon>
        <taxon>rosids</taxon>
        <taxon>malvids</taxon>
        <taxon>Myrtales</taxon>
        <taxon>Myrtaceae</taxon>
        <taxon>Myrtoideae</taxon>
        <taxon>Eucalypteae</taxon>
        <taxon>Eucalyptus</taxon>
    </lineage>
</organism>
<dbReference type="InterPro" id="IPR052259">
    <property type="entry name" value="Nucleoredoxin-like"/>
</dbReference>
<evidence type="ECO:0000256" key="8">
    <source>
        <dbReference type="SAM" id="MobiDB-lite"/>
    </source>
</evidence>
<dbReference type="EMBL" id="JBJKBG010000008">
    <property type="protein sequence ID" value="KAL3726532.1"/>
    <property type="molecule type" value="Genomic_DNA"/>
</dbReference>
<dbReference type="InterPro" id="IPR017937">
    <property type="entry name" value="Thioredoxin_CS"/>
</dbReference>
<dbReference type="InterPro" id="IPR012336">
    <property type="entry name" value="Thioredoxin-like_fold"/>
</dbReference>
<dbReference type="AlphaFoldDB" id="A0ABD3JMF1"/>
<dbReference type="Pfam" id="PF13905">
    <property type="entry name" value="Thioredoxin_8"/>
    <property type="match status" value="3"/>
</dbReference>
<feature type="domain" description="Thioredoxin" evidence="9">
    <location>
        <begin position="376"/>
        <end position="536"/>
    </location>
</feature>
<dbReference type="CDD" id="cd03009">
    <property type="entry name" value="TryX_like_TryX_NRX"/>
    <property type="match status" value="2"/>
</dbReference>
<keyword evidence="11" id="KW-1185">Reference proteome</keyword>
<dbReference type="PANTHER" id="PTHR13871">
    <property type="entry name" value="THIOREDOXIN"/>
    <property type="match status" value="1"/>
</dbReference>
<proteinExistence type="inferred from homology"/>
<dbReference type="PROSITE" id="PS00194">
    <property type="entry name" value="THIOREDOXIN_1"/>
    <property type="match status" value="1"/>
</dbReference>
<sequence>MITSNIKLKFNDHIEQIKDSKITLHVRPKFRDHSCHFTRNARQQPQITRVEGERMAGAAGDAAPHDVRSLLSSPDRDFLIRNNGDQVKVDSLKGKKIALYLSASWCGPCQRFTPILAEVYDELSPKGDLEIIFVSADKDEESFSGYFSKMPWLAIPFSDAEKRDTLDKLFKVRGIPHLVILDSTGTVVTNSGVQIVLQHGVEAHPFTPERIEELKDQEEAAKRNQSLTSLLVHGSRDFVVSSDGKKVPVTELEGKTVGLYFSLSTDESCVDFVPKLLEVYEELKAKGESFEIVQIPFDDDEASFNQSFGSLPWFSLPLKDKNGEKLVWYFELSTLPTLVIIGQDGKTVHSNVAETVKEHGVAAYPFTPEKFAELAEIEKKREESQTLESILVSGDLDFVIGKDGTRIPVADLVGKTVLLYFSAHWCPPCRAFLPVLTEAYEKIKATDNAFELIFISSDKDQSAFDDYFAQMPWLALPFGDERKKSLSLKFEVRGIPTLIAIGPTGQTVTKEARDLISEHGADAYPFTAEHLKKLEEKLTRNEPDEEGDEEDGKAAEEEAKEGGEAGKVCDGEVCYKA</sequence>
<comment type="catalytic activity">
    <reaction evidence="7">
        <text>[protein]-dithiol + NADP(+) = [protein]-disulfide + NADPH + H(+)</text>
        <dbReference type="Rhea" id="RHEA:18753"/>
        <dbReference type="Rhea" id="RHEA-COMP:10593"/>
        <dbReference type="Rhea" id="RHEA-COMP:10594"/>
        <dbReference type="ChEBI" id="CHEBI:15378"/>
        <dbReference type="ChEBI" id="CHEBI:29950"/>
        <dbReference type="ChEBI" id="CHEBI:50058"/>
        <dbReference type="ChEBI" id="CHEBI:57783"/>
        <dbReference type="ChEBI" id="CHEBI:58349"/>
        <dbReference type="EC" id="1.8.1.8"/>
    </reaction>
</comment>
<dbReference type="Gene3D" id="3.40.30.10">
    <property type="entry name" value="Glutaredoxin"/>
    <property type="match status" value="3"/>
</dbReference>
<evidence type="ECO:0000256" key="1">
    <source>
        <dbReference type="ARBA" id="ARBA00012612"/>
    </source>
</evidence>
<evidence type="ECO:0000259" key="9">
    <source>
        <dbReference type="PROSITE" id="PS51352"/>
    </source>
</evidence>
<name>A0ABD3JMF1_EUCGL</name>
<keyword evidence="4" id="KW-0520">NAD</keyword>
<keyword evidence="2" id="KW-0677">Repeat</keyword>
<dbReference type="PANTHER" id="PTHR13871:SF104">
    <property type="entry name" value="NUCLEOREDOXIN 1 ISOFORM X1-RELATED"/>
    <property type="match status" value="1"/>
</dbReference>
<dbReference type="Proteomes" id="UP001634007">
    <property type="component" value="Unassembled WGS sequence"/>
</dbReference>
<accession>A0ABD3JMF1</accession>
<evidence type="ECO:0000256" key="2">
    <source>
        <dbReference type="ARBA" id="ARBA00022737"/>
    </source>
</evidence>
<evidence type="ECO:0000256" key="7">
    <source>
        <dbReference type="ARBA" id="ARBA00047804"/>
    </source>
</evidence>
<comment type="similarity">
    <text evidence="5">Belongs to the nucleoredoxin family.</text>
</comment>
<comment type="caution">
    <text evidence="10">The sequence shown here is derived from an EMBL/GenBank/DDBJ whole genome shotgun (WGS) entry which is preliminary data.</text>
</comment>
<reference evidence="10 11" key="1">
    <citation type="submission" date="2024-11" db="EMBL/GenBank/DDBJ databases">
        <title>Chromosome-level genome assembly of Eucalyptus globulus Labill. provides insights into its genome evolution.</title>
        <authorList>
            <person name="Li X."/>
        </authorList>
    </citation>
    <scope>NUCLEOTIDE SEQUENCE [LARGE SCALE GENOMIC DNA]</scope>
    <source>
        <strain evidence="10">CL2024</strain>
        <tissue evidence="10">Fresh tender leaves</tissue>
    </source>
</reference>
<feature type="compositionally biased region" description="Basic and acidic residues" evidence="8">
    <location>
        <begin position="552"/>
        <end position="566"/>
    </location>
</feature>
<feature type="region of interest" description="Disordered" evidence="8">
    <location>
        <begin position="539"/>
        <end position="566"/>
    </location>
</feature>
<comment type="catalytic activity">
    <reaction evidence="6">
        <text>[protein]-dithiol + NAD(+) = [protein]-disulfide + NADH + H(+)</text>
        <dbReference type="Rhea" id="RHEA:18749"/>
        <dbReference type="Rhea" id="RHEA-COMP:10593"/>
        <dbReference type="Rhea" id="RHEA-COMP:10594"/>
        <dbReference type="ChEBI" id="CHEBI:15378"/>
        <dbReference type="ChEBI" id="CHEBI:29950"/>
        <dbReference type="ChEBI" id="CHEBI:50058"/>
        <dbReference type="ChEBI" id="CHEBI:57540"/>
        <dbReference type="ChEBI" id="CHEBI:57945"/>
        <dbReference type="EC" id="1.8.1.8"/>
    </reaction>
</comment>
<evidence type="ECO:0000256" key="4">
    <source>
        <dbReference type="ARBA" id="ARBA00023027"/>
    </source>
</evidence>
<dbReference type="SUPFAM" id="SSF52833">
    <property type="entry name" value="Thioredoxin-like"/>
    <property type="match status" value="3"/>
</dbReference>
<evidence type="ECO:0000313" key="11">
    <source>
        <dbReference type="Proteomes" id="UP001634007"/>
    </source>
</evidence>
<evidence type="ECO:0000313" key="10">
    <source>
        <dbReference type="EMBL" id="KAL3726532.1"/>
    </source>
</evidence>
<evidence type="ECO:0000256" key="3">
    <source>
        <dbReference type="ARBA" id="ARBA00023002"/>
    </source>
</evidence>
<gene>
    <name evidence="10" type="ORF">ACJRO7_031433</name>
</gene>
<dbReference type="InterPro" id="IPR045870">
    <property type="entry name" value="TryX_NRX_thioredoxin_dom"/>
</dbReference>
<dbReference type="InterPro" id="IPR013766">
    <property type="entry name" value="Thioredoxin_domain"/>
</dbReference>
<dbReference type="PROSITE" id="PS51352">
    <property type="entry name" value="THIOREDOXIN_2"/>
    <property type="match status" value="2"/>
</dbReference>
<evidence type="ECO:0000256" key="5">
    <source>
        <dbReference type="ARBA" id="ARBA00025782"/>
    </source>
</evidence>
<dbReference type="EC" id="1.8.1.8" evidence="1"/>
<dbReference type="GO" id="GO:0047134">
    <property type="term" value="F:protein-disulfide reductase [NAD(P)H] activity"/>
    <property type="evidence" value="ECO:0007669"/>
    <property type="project" value="UniProtKB-EC"/>
</dbReference>
<dbReference type="InterPro" id="IPR036249">
    <property type="entry name" value="Thioredoxin-like_sf"/>
</dbReference>